<evidence type="ECO:0000256" key="1">
    <source>
        <dbReference type="SAM" id="MobiDB-lite"/>
    </source>
</evidence>
<accession>A0ABP9WW88</accession>
<dbReference type="Proteomes" id="UP001428290">
    <property type="component" value="Unassembled WGS sequence"/>
</dbReference>
<reference evidence="2 3" key="1">
    <citation type="submission" date="2024-02" db="EMBL/GenBank/DDBJ databases">
        <title>Herpetosiphon gulosus NBRC 112829.</title>
        <authorList>
            <person name="Ichikawa N."/>
            <person name="Katano-Makiyama Y."/>
            <person name="Hidaka K."/>
        </authorList>
    </citation>
    <scope>NUCLEOTIDE SEQUENCE [LARGE SCALE GENOMIC DNA]</scope>
    <source>
        <strain evidence="2 3">NBRC 112829</strain>
    </source>
</reference>
<evidence type="ECO:0000313" key="2">
    <source>
        <dbReference type="EMBL" id="GAA5527452.1"/>
    </source>
</evidence>
<evidence type="ECO:0000313" key="3">
    <source>
        <dbReference type="Proteomes" id="UP001428290"/>
    </source>
</evidence>
<name>A0ABP9WW88_9CHLR</name>
<comment type="caution">
    <text evidence="2">The sequence shown here is derived from an EMBL/GenBank/DDBJ whole genome shotgun (WGS) entry which is preliminary data.</text>
</comment>
<gene>
    <name evidence="2" type="ORF">Hgul01_01238</name>
</gene>
<organism evidence="2 3">
    <name type="scientific">Herpetosiphon gulosus</name>
    <dbReference type="NCBI Taxonomy" id="1973496"/>
    <lineage>
        <taxon>Bacteria</taxon>
        <taxon>Bacillati</taxon>
        <taxon>Chloroflexota</taxon>
        <taxon>Chloroflexia</taxon>
        <taxon>Herpetosiphonales</taxon>
        <taxon>Herpetosiphonaceae</taxon>
        <taxon>Herpetosiphon</taxon>
    </lineage>
</organism>
<protein>
    <submittedName>
        <fullName evidence="2">Uncharacterized protein</fullName>
    </submittedName>
</protein>
<sequence>MPSPPNPLSRRASEGNHRRMKSATPLARRSGRGAGGEGTLKPTLVRFPPGEGTEGVANQDEYAAIGRDLRKSLCARRPSARGSCLRGCVSPNVQLV</sequence>
<proteinExistence type="predicted"/>
<dbReference type="EMBL" id="BAABRU010000004">
    <property type="protein sequence ID" value="GAA5527452.1"/>
    <property type="molecule type" value="Genomic_DNA"/>
</dbReference>
<keyword evidence="3" id="KW-1185">Reference proteome</keyword>
<feature type="region of interest" description="Disordered" evidence="1">
    <location>
        <begin position="1"/>
        <end position="56"/>
    </location>
</feature>